<proteinExistence type="predicted"/>
<organism evidence="1">
    <name type="scientific">Siphoviridae sp. ctH1110</name>
    <dbReference type="NCBI Taxonomy" id="2826226"/>
    <lineage>
        <taxon>Viruses</taxon>
        <taxon>Duplodnaviria</taxon>
        <taxon>Heunggongvirae</taxon>
        <taxon>Uroviricota</taxon>
        <taxon>Caudoviricetes</taxon>
    </lineage>
</organism>
<reference evidence="1" key="1">
    <citation type="journal article" date="2021" name="Proc. Natl. Acad. Sci. U.S.A.">
        <title>A Catalog of Tens of Thousands of Viruses from Human Metagenomes Reveals Hidden Associations with Chronic Diseases.</title>
        <authorList>
            <person name="Tisza M.J."/>
            <person name="Buck C.B."/>
        </authorList>
    </citation>
    <scope>NUCLEOTIDE SEQUENCE</scope>
    <source>
        <strain evidence="1">CtH1110</strain>
    </source>
</reference>
<name>A0A8S5M5L4_9CAUD</name>
<accession>A0A8S5M5L4</accession>
<dbReference type="EMBL" id="BK014829">
    <property type="protein sequence ID" value="DAD77625.1"/>
    <property type="molecule type" value="Genomic_DNA"/>
</dbReference>
<sequence>MRLIDVDELGVGRCSKDVLPAAYCAGWNGLLGLIEKAPTVDAMVVTRCKDCKHYRNHPNGLCYLHTEPKENKRGYSGGLVCVEPDDFCSYGERRWE</sequence>
<protein>
    <submittedName>
        <fullName evidence="1">Uncharacterized protein</fullName>
    </submittedName>
</protein>
<evidence type="ECO:0000313" key="1">
    <source>
        <dbReference type="EMBL" id="DAD77625.1"/>
    </source>
</evidence>